<evidence type="ECO:0000256" key="2">
    <source>
        <dbReference type="ARBA" id="ARBA00009347"/>
    </source>
</evidence>
<comment type="caution">
    <text evidence="11">The sequence shown here is derived from an EMBL/GenBank/DDBJ whole genome shotgun (WGS) entry which is preliminary data.</text>
</comment>
<evidence type="ECO:0000256" key="3">
    <source>
        <dbReference type="ARBA" id="ARBA00022630"/>
    </source>
</evidence>
<dbReference type="InterPro" id="IPR036250">
    <property type="entry name" value="AcylCo_DH-like_C"/>
</dbReference>
<dbReference type="InterPro" id="IPR006091">
    <property type="entry name" value="Acyl-CoA_Oxase/DH_mid-dom"/>
</dbReference>
<feature type="domain" description="Acetyl-CoA dehydrogenase-like C-terminal" evidence="10">
    <location>
        <begin position="471"/>
        <end position="598"/>
    </location>
</feature>
<keyword evidence="3 6" id="KW-0285">Flavoprotein</keyword>
<dbReference type="SUPFAM" id="SSF56645">
    <property type="entry name" value="Acyl-CoA dehydrogenase NM domain-like"/>
    <property type="match status" value="1"/>
</dbReference>
<evidence type="ECO:0000259" key="7">
    <source>
        <dbReference type="Pfam" id="PF00441"/>
    </source>
</evidence>
<comment type="similarity">
    <text evidence="2 6">Belongs to the acyl-CoA dehydrogenase family.</text>
</comment>
<protein>
    <submittedName>
        <fullName evidence="11">Acyl-CoA dehydrogenase</fullName>
    </submittedName>
</protein>
<evidence type="ECO:0000259" key="8">
    <source>
        <dbReference type="Pfam" id="PF02770"/>
    </source>
</evidence>
<dbReference type="GO" id="GO:0003995">
    <property type="term" value="F:acyl-CoA dehydrogenase activity"/>
    <property type="evidence" value="ECO:0007669"/>
    <property type="project" value="InterPro"/>
</dbReference>
<dbReference type="Gene3D" id="1.20.140.10">
    <property type="entry name" value="Butyryl-CoA Dehydrogenase, subunit A, domain 3"/>
    <property type="match status" value="1"/>
</dbReference>
<dbReference type="PANTHER" id="PTHR42803">
    <property type="entry name" value="ACYL-COA DEHYDROGENASE"/>
    <property type="match status" value="1"/>
</dbReference>
<dbReference type="InterPro" id="IPR009100">
    <property type="entry name" value="AcylCoA_DH/oxidase_NM_dom_sf"/>
</dbReference>
<name>A0A2W5V8D4_9BACT</name>
<dbReference type="Gene3D" id="1.10.540.10">
    <property type="entry name" value="Acyl-CoA dehydrogenase/oxidase, N-terminal domain"/>
    <property type="match status" value="1"/>
</dbReference>
<feature type="domain" description="Acyl-CoA dehydrogenase/oxidase N-terminal" evidence="9">
    <location>
        <begin position="40"/>
        <end position="160"/>
    </location>
</feature>
<evidence type="ECO:0000256" key="4">
    <source>
        <dbReference type="ARBA" id="ARBA00022827"/>
    </source>
</evidence>
<proteinExistence type="inferred from homology"/>
<gene>
    <name evidence="11" type="ORF">DI536_04930</name>
</gene>
<evidence type="ECO:0000256" key="5">
    <source>
        <dbReference type="ARBA" id="ARBA00023002"/>
    </source>
</evidence>
<comment type="cofactor">
    <cofactor evidence="1 6">
        <name>FAD</name>
        <dbReference type="ChEBI" id="CHEBI:57692"/>
    </cofactor>
</comment>
<sequence>MSVGINRYKADLRELFFVLFEQYDFNGIATKEPFSGWDEETAKSILKETYRFATEVLGPLNASGDREGCKVVDGRVITPKGFKDAWKKLFEAGLKQISVPTEFGGQGAPTALYALIEEITSGANTAFNMYPGLAWGAAEVVAECGTEAQKKTYAEKMFNGTWGGTMCLTEPHAGSDVGAAHTKAAKQADGTYKISGTKIFISGGDQDLTENIIHLVLARVDNAPAGTKGLSLFIVPRVRLDGKDNDVAVASIEHKMGINGSATCVLNFGENNECIGELVGTVENQGMPQMFRMMNGARIAVGIQGLAVASSAYLNALEYAKDRKQGSHFTQFKDPKAPRVAIINHPDVRRMLLEMKATTEGIRSLVVKLASHRDQQHIYQGKDDDKAAYHQGQVDLLTPLVKAYSSEEAFRLGALAQQVYGGAGFLKDWPVEQYTRDAKIFTIYEGTTHIQAMDLVARKLGQNGGANFQAFMADLNTFVEANKGHKVFGKELEALSNASEALVGGAMAMMGWSQSGKLELVPLVANRFLLAMSQVAVAYLLLDAGVKADAALAKASDADKAFYEGKKQSALWYARNVLPQAKHHAEVMMLEDLSPMEITDAQFATV</sequence>
<dbReference type="Proteomes" id="UP000249061">
    <property type="component" value="Unassembled WGS sequence"/>
</dbReference>
<evidence type="ECO:0000313" key="11">
    <source>
        <dbReference type="EMBL" id="PZR17658.1"/>
    </source>
</evidence>
<dbReference type="InterPro" id="IPR013786">
    <property type="entry name" value="AcylCoA_DH/ox_N"/>
</dbReference>
<dbReference type="GO" id="GO:0005886">
    <property type="term" value="C:plasma membrane"/>
    <property type="evidence" value="ECO:0007669"/>
    <property type="project" value="TreeGrafter"/>
</dbReference>
<evidence type="ECO:0000259" key="10">
    <source>
        <dbReference type="Pfam" id="PF12806"/>
    </source>
</evidence>
<dbReference type="InterPro" id="IPR037069">
    <property type="entry name" value="AcylCoA_DH/ox_N_sf"/>
</dbReference>
<evidence type="ECO:0000313" key="12">
    <source>
        <dbReference type="Proteomes" id="UP000249061"/>
    </source>
</evidence>
<organism evidence="11 12">
    <name type="scientific">Archangium gephyra</name>
    <dbReference type="NCBI Taxonomy" id="48"/>
    <lineage>
        <taxon>Bacteria</taxon>
        <taxon>Pseudomonadati</taxon>
        <taxon>Myxococcota</taxon>
        <taxon>Myxococcia</taxon>
        <taxon>Myxococcales</taxon>
        <taxon>Cystobacterineae</taxon>
        <taxon>Archangiaceae</taxon>
        <taxon>Archangium</taxon>
    </lineage>
</organism>
<dbReference type="Pfam" id="PF02771">
    <property type="entry name" value="Acyl-CoA_dh_N"/>
    <property type="match status" value="1"/>
</dbReference>
<dbReference type="Pfam" id="PF02770">
    <property type="entry name" value="Acyl-CoA_dh_M"/>
    <property type="match status" value="1"/>
</dbReference>
<feature type="domain" description="Acyl-CoA dehydrogenase/oxidase C-terminal" evidence="7">
    <location>
        <begin position="284"/>
        <end position="458"/>
    </location>
</feature>
<dbReference type="InterPro" id="IPR046373">
    <property type="entry name" value="Acyl-CoA_Oxase/DH_mid-dom_sf"/>
</dbReference>
<evidence type="ECO:0000259" key="9">
    <source>
        <dbReference type="Pfam" id="PF02771"/>
    </source>
</evidence>
<evidence type="ECO:0000256" key="6">
    <source>
        <dbReference type="RuleBase" id="RU362125"/>
    </source>
</evidence>
<dbReference type="EMBL" id="QFQP01000002">
    <property type="protein sequence ID" value="PZR17658.1"/>
    <property type="molecule type" value="Genomic_DNA"/>
</dbReference>
<dbReference type="SUPFAM" id="SSF47203">
    <property type="entry name" value="Acyl-CoA dehydrogenase C-terminal domain-like"/>
    <property type="match status" value="1"/>
</dbReference>
<evidence type="ECO:0000256" key="1">
    <source>
        <dbReference type="ARBA" id="ARBA00001974"/>
    </source>
</evidence>
<dbReference type="PROSITE" id="PS00072">
    <property type="entry name" value="ACYL_COA_DH_1"/>
    <property type="match status" value="1"/>
</dbReference>
<reference evidence="11 12" key="1">
    <citation type="submission" date="2017-08" db="EMBL/GenBank/DDBJ databases">
        <title>Infants hospitalized years apart are colonized by the same room-sourced microbial strains.</title>
        <authorList>
            <person name="Brooks B."/>
            <person name="Olm M.R."/>
            <person name="Firek B.A."/>
            <person name="Baker R."/>
            <person name="Thomas B.C."/>
            <person name="Morowitz M.J."/>
            <person name="Banfield J.F."/>
        </authorList>
    </citation>
    <scope>NUCLEOTIDE SEQUENCE [LARGE SCALE GENOMIC DNA]</scope>
    <source>
        <strain evidence="11">S2_003_000_R2_14</strain>
    </source>
</reference>
<accession>A0A2W5V8D4</accession>
<dbReference type="InterPro" id="IPR006089">
    <property type="entry name" value="Acyl-CoA_DH_CS"/>
</dbReference>
<dbReference type="Pfam" id="PF12806">
    <property type="entry name" value="Acyl-CoA_dh_C"/>
    <property type="match status" value="1"/>
</dbReference>
<keyword evidence="4 6" id="KW-0274">FAD</keyword>
<dbReference type="InterPro" id="IPR025878">
    <property type="entry name" value="Acyl-CoA_dh-like_C_dom"/>
</dbReference>
<dbReference type="InterPro" id="IPR052166">
    <property type="entry name" value="Diverse_Acyl-CoA_DH"/>
</dbReference>
<feature type="domain" description="Acyl-CoA oxidase/dehydrogenase middle" evidence="8">
    <location>
        <begin position="166"/>
        <end position="268"/>
    </location>
</feature>
<dbReference type="Pfam" id="PF00441">
    <property type="entry name" value="Acyl-CoA_dh_1"/>
    <property type="match status" value="1"/>
</dbReference>
<dbReference type="PANTHER" id="PTHR42803:SF1">
    <property type="entry name" value="BROAD-SPECIFICITY LINEAR ACYL-COA DEHYDROGENASE FADE5"/>
    <property type="match status" value="1"/>
</dbReference>
<dbReference type="Gene3D" id="2.40.110.10">
    <property type="entry name" value="Butyryl-CoA Dehydrogenase, subunit A, domain 2"/>
    <property type="match status" value="1"/>
</dbReference>
<dbReference type="InterPro" id="IPR009075">
    <property type="entry name" value="AcylCo_DH/oxidase_C"/>
</dbReference>
<dbReference type="GO" id="GO:0050660">
    <property type="term" value="F:flavin adenine dinucleotide binding"/>
    <property type="evidence" value="ECO:0007669"/>
    <property type="project" value="InterPro"/>
</dbReference>
<keyword evidence="5 6" id="KW-0560">Oxidoreductase</keyword>
<dbReference type="AlphaFoldDB" id="A0A2W5V8D4"/>